<dbReference type="PANTHER" id="PTHR33498">
    <property type="entry name" value="TRANSPOSASE FOR INSERTION SEQUENCE ELEMENT IS1557"/>
    <property type="match status" value="1"/>
</dbReference>
<organism evidence="2 3">
    <name type="scientific">Ancylobacter crimeensis</name>
    <dbReference type="NCBI Taxonomy" id="2579147"/>
    <lineage>
        <taxon>Bacteria</taxon>
        <taxon>Pseudomonadati</taxon>
        <taxon>Pseudomonadota</taxon>
        <taxon>Alphaproteobacteria</taxon>
        <taxon>Hyphomicrobiales</taxon>
        <taxon>Xanthobacteraceae</taxon>
        <taxon>Ancylobacter</taxon>
    </lineage>
</organism>
<dbReference type="InterPro" id="IPR029261">
    <property type="entry name" value="Transposase_Znf"/>
</dbReference>
<accession>A0ABT0DEZ6</accession>
<dbReference type="RefSeq" id="WP_247030419.1">
    <property type="nucleotide sequence ID" value="NZ_JALKCH010000012.1"/>
</dbReference>
<protein>
    <submittedName>
        <fullName evidence="2">Transposase family protein</fullName>
    </submittedName>
</protein>
<dbReference type="EMBL" id="JALKCH010000012">
    <property type="protein sequence ID" value="MCK0198516.1"/>
    <property type="molecule type" value="Genomic_DNA"/>
</dbReference>
<dbReference type="Pfam" id="PF14690">
    <property type="entry name" value="Zn_ribbon_ISL3"/>
    <property type="match status" value="1"/>
</dbReference>
<comment type="caution">
    <text evidence="2">The sequence shown here is derived from an EMBL/GenBank/DDBJ whole genome shotgun (WGS) entry which is preliminary data.</text>
</comment>
<name>A0ABT0DEZ6_9HYPH</name>
<gene>
    <name evidence="2" type="ORF">MWN34_16525</name>
</gene>
<evidence type="ECO:0000259" key="1">
    <source>
        <dbReference type="Pfam" id="PF14690"/>
    </source>
</evidence>
<proteinExistence type="predicted"/>
<feature type="domain" description="Transposase IS204/IS1001/IS1096/IS1165 zinc-finger" evidence="1">
    <location>
        <begin position="39"/>
        <end position="81"/>
    </location>
</feature>
<dbReference type="InterPro" id="IPR047951">
    <property type="entry name" value="Transpos_ISL3"/>
</dbReference>
<evidence type="ECO:0000313" key="2">
    <source>
        <dbReference type="EMBL" id="MCK0198516.1"/>
    </source>
</evidence>
<keyword evidence="3" id="KW-1185">Reference proteome</keyword>
<dbReference type="PANTHER" id="PTHR33498:SF1">
    <property type="entry name" value="TRANSPOSASE FOR INSERTION SEQUENCE ELEMENT IS1557"/>
    <property type="match status" value="1"/>
</dbReference>
<sequence length="128" mass="14086">MGQHLQVSELMPPGFVVDEVIDAGSGIRICLRASSATSCCPGCGAASMRVHSRYARQLADLPLSGRPVYLLIRARRFHCDAVLCPRRIFTERFDNEALLPWSRRTSRLDQIIHHLGLALGGRPAAHVA</sequence>
<reference evidence="2 3" key="1">
    <citation type="submission" date="2022-04" db="EMBL/GenBank/DDBJ databases">
        <authorList>
            <person name="Grouzdev D.S."/>
            <person name="Pantiukh K.S."/>
            <person name="Krutkina M.S."/>
        </authorList>
    </citation>
    <scope>NUCLEOTIDE SEQUENCE [LARGE SCALE GENOMIC DNA]</scope>
    <source>
        <strain evidence="2 3">6x-1</strain>
    </source>
</reference>
<dbReference type="Proteomes" id="UP001203284">
    <property type="component" value="Unassembled WGS sequence"/>
</dbReference>
<evidence type="ECO:0000313" key="3">
    <source>
        <dbReference type="Proteomes" id="UP001203284"/>
    </source>
</evidence>